<protein>
    <submittedName>
        <fullName evidence="1">Uncharacterized protein</fullName>
    </submittedName>
</protein>
<proteinExistence type="predicted"/>
<dbReference type="AlphaFoldDB" id="A0AAQ3WPU9"/>
<evidence type="ECO:0000313" key="1">
    <source>
        <dbReference type="EMBL" id="WVZ69883.1"/>
    </source>
</evidence>
<name>A0AAQ3WPU9_PASNO</name>
<dbReference type="EMBL" id="CP144748">
    <property type="protein sequence ID" value="WVZ69883.1"/>
    <property type="molecule type" value="Genomic_DNA"/>
</dbReference>
<keyword evidence="2" id="KW-1185">Reference proteome</keyword>
<gene>
    <name evidence="1" type="ORF">U9M48_018603</name>
</gene>
<organism evidence="1 2">
    <name type="scientific">Paspalum notatum var. saurae</name>
    <dbReference type="NCBI Taxonomy" id="547442"/>
    <lineage>
        <taxon>Eukaryota</taxon>
        <taxon>Viridiplantae</taxon>
        <taxon>Streptophyta</taxon>
        <taxon>Embryophyta</taxon>
        <taxon>Tracheophyta</taxon>
        <taxon>Spermatophyta</taxon>
        <taxon>Magnoliopsida</taxon>
        <taxon>Liliopsida</taxon>
        <taxon>Poales</taxon>
        <taxon>Poaceae</taxon>
        <taxon>PACMAD clade</taxon>
        <taxon>Panicoideae</taxon>
        <taxon>Andropogonodae</taxon>
        <taxon>Paspaleae</taxon>
        <taxon>Paspalinae</taxon>
        <taxon>Paspalum</taxon>
    </lineage>
</organism>
<sequence length="76" mass="8092">MATNGACNGGGKSAAGVVVPEIKFTKLFINGDFVDAASGTPYQQPCMLPLDRSIHRITTYGSLEPFPFFSLLRPAT</sequence>
<dbReference type="Proteomes" id="UP001341281">
    <property type="component" value="Chromosome 04"/>
</dbReference>
<evidence type="ECO:0000313" key="2">
    <source>
        <dbReference type="Proteomes" id="UP001341281"/>
    </source>
</evidence>
<reference evidence="1 2" key="1">
    <citation type="submission" date="2024-02" db="EMBL/GenBank/DDBJ databases">
        <title>High-quality chromosome-scale genome assembly of Pensacola bahiagrass (Paspalum notatum Flugge var. saurae).</title>
        <authorList>
            <person name="Vega J.M."/>
            <person name="Podio M."/>
            <person name="Orjuela J."/>
            <person name="Siena L.A."/>
            <person name="Pessino S.C."/>
            <person name="Combes M.C."/>
            <person name="Mariac C."/>
            <person name="Albertini E."/>
            <person name="Pupilli F."/>
            <person name="Ortiz J.P.A."/>
            <person name="Leblanc O."/>
        </authorList>
    </citation>
    <scope>NUCLEOTIDE SEQUENCE [LARGE SCALE GENOMIC DNA]</scope>
    <source>
        <strain evidence="1">R1</strain>
        <tissue evidence="1">Leaf</tissue>
    </source>
</reference>
<accession>A0AAQ3WPU9</accession>